<evidence type="ECO:0000313" key="6">
    <source>
        <dbReference type="EMBL" id="GAP13074.1"/>
    </source>
</evidence>
<dbReference type="GO" id="GO:0006047">
    <property type="term" value="P:UDP-N-acetylglucosamine metabolic process"/>
    <property type="evidence" value="ECO:0007669"/>
    <property type="project" value="TreeGrafter"/>
</dbReference>
<feature type="domain" description="SIS" evidence="5">
    <location>
        <begin position="217"/>
        <end position="360"/>
    </location>
</feature>
<dbReference type="PANTHER" id="PTHR10937">
    <property type="entry name" value="GLUCOSAMINE--FRUCTOSE-6-PHOSPHATE AMINOTRANSFERASE, ISOMERIZING"/>
    <property type="match status" value="1"/>
</dbReference>
<evidence type="ECO:0000256" key="2">
    <source>
        <dbReference type="ARBA" id="ARBA00012916"/>
    </source>
</evidence>
<keyword evidence="4" id="KW-0677">Repeat</keyword>
<gene>
    <name evidence="6" type="ORF">LARV_00816</name>
</gene>
<dbReference type="InterPro" id="IPR035490">
    <property type="entry name" value="GlmS/FrlB_SIS"/>
</dbReference>
<dbReference type="PANTHER" id="PTHR10937:SF0">
    <property type="entry name" value="GLUTAMINE--FRUCTOSE-6-PHOSPHATE TRANSAMINASE (ISOMERIZING)"/>
    <property type="match status" value="1"/>
</dbReference>
<dbReference type="Pfam" id="PF01380">
    <property type="entry name" value="SIS"/>
    <property type="match status" value="1"/>
</dbReference>
<comment type="catalytic activity">
    <reaction evidence="1">
        <text>D-fructose 6-phosphate + L-glutamine = D-glucosamine 6-phosphate + L-glutamate</text>
        <dbReference type="Rhea" id="RHEA:13237"/>
        <dbReference type="ChEBI" id="CHEBI:29985"/>
        <dbReference type="ChEBI" id="CHEBI:58359"/>
        <dbReference type="ChEBI" id="CHEBI:58725"/>
        <dbReference type="ChEBI" id="CHEBI:61527"/>
        <dbReference type="EC" id="2.6.1.16"/>
    </reaction>
</comment>
<proteinExistence type="predicted"/>
<dbReference type="GO" id="GO:0097367">
    <property type="term" value="F:carbohydrate derivative binding"/>
    <property type="evidence" value="ECO:0007669"/>
    <property type="project" value="InterPro"/>
</dbReference>
<dbReference type="CDD" id="cd05009">
    <property type="entry name" value="SIS_GlmS_GlmD_2"/>
    <property type="match status" value="1"/>
</dbReference>
<keyword evidence="7" id="KW-1185">Reference proteome</keyword>
<dbReference type="GO" id="GO:0004360">
    <property type="term" value="F:glutamine-fructose-6-phosphate transaminase (isomerizing) activity"/>
    <property type="evidence" value="ECO:0007669"/>
    <property type="project" value="UniProtKB-EC"/>
</dbReference>
<dbReference type="GO" id="GO:0006002">
    <property type="term" value="P:fructose 6-phosphate metabolic process"/>
    <property type="evidence" value="ECO:0007669"/>
    <property type="project" value="TreeGrafter"/>
</dbReference>
<evidence type="ECO:0000313" key="7">
    <source>
        <dbReference type="Proteomes" id="UP000055060"/>
    </source>
</evidence>
<dbReference type="PROSITE" id="PS51464">
    <property type="entry name" value="SIS"/>
    <property type="match status" value="2"/>
</dbReference>
<feature type="domain" description="SIS" evidence="5">
    <location>
        <begin position="47"/>
        <end position="191"/>
    </location>
</feature>
<evidence type="ECO:0000256" key="4">
    <source>
        <dbReference type="ARBA" id="ARBA00022737"/>
    </source>
</evidence>
<protein>
    <recommendedName>
        <fullName evidence="3">Glutamine--fructose-6-phosphate aminotransferase [isomerizing]</fullName>
        <ecNumber evidence="2">2.6.1.16</ecNumber>
    </recommendedName>
</protein>
<accession>A0A0S7BGC0</accession>
<dbReference type="Gene3D" id="3.40.50.10490">
    <property type="entry name" value="Glucose-6-phosphate isomerase like protein, domain 1"/>
    <property type="match status" value="2"/>
</dbReference>
<sequence length="381" mass="41323">MTNFDRIKNRFPNGEVRTEPPFYMVEAIADIPGCLEACMSADRLDSMRAALQKLKVTRVIAMGCGTSFNSCQAVASACHTLLNIPTAAYDAFDFCLEESPEVDASTLAISISHSGETLITCQAQEKARGLKAFTIGISGDAGSRLARSADLALTDPYGQETPFGKTRSYLSNAFLGILAALATAPAETQGEFLGHARQMTGLLRQNMKTWESAARVIAEEWRGATTHYHLTGYGIQKGNADEIGLKIMEVLGESATSLGLEEFMHGPYASFRKDMGILIFQTDPRSLEKALMVARGVAISGAKGVVITDRVDASWPENVKVIGLPCVEQPRQLALFPAAMAAQYLVYFLALSKGMIPDINGFEFHPELRNVVDIFFPPGTH</sequence>
<dbReference type="SUPFAM" id="SSF53697">
    <property type="entry name" value="SIS domain"/>
    <property type="match status" value="1"/>
</dbReference>
<dbReference type="InterPro" id="IPR035466">
    <property type="entry name" value="GlmS/AgaS_SIS"/>
</dbReference>
<evidence type="ECO:0000256" key="3">
    <source>
        <dbReference type="ARBA" id="ARBA00016090"/>
    </source>
</evidence>
<evidence type="ECO:0000256" key="1">
    <source>
        <dbReference type="ARBA" id="ARBA00001031"/>
    </source>
</evidence>
<dbReference type="InterPro" id="IPR001347">
    <property type="entry name" value="SIS_dom"/>
</dbReference>
<dbReference type="EC" id="2.6.1.16" evidence="2"/>
<dbReference type="STRING" id="360412.LARV_00816"/>
<dbReference type="CDD" id="cd05008">
    <property type="entry name" value="SIS_GlmS_GlmD_1"/>
    <property type="match status" value="1"/>
</dbReference>
<dbReference type="RefSeq" id="WP_075072437.1">
    <property type="nucleotide sequence ID" value="NZ_DF967972.1"/>
</dbReference>
<reference evidence="6" key="1">
    <citation type="submission" date="2015-07" db="EMBL/GenBank/DDBJ databases">
        <title>Draft Genome Sequences of Anaerolinea thermolimosa IMO-1, Bellilinea caldifistulae GOMI-1, Leptolinea tardivitalis YMTK-2, Levilinea saccharolytica KIBI-1,Longilinea arvoryzae KOME-1, Previously Described as Members of the Anaerolineaceae (Chloroflexi).</title>
        <authorList>
            <person name="Sekiguchi Y."/>
            <person name="Ohashi A."/>
            <person name="Matsuura N."/>
            <person name="Tourlousse M.D."/>
        </authorList>
    </citation>
    <scope>NUCLEOTIDE SEQUENCE [LARGE SCALE GENOMIC DNA]</scope>
    <source>
        <strain evidence="6">KOME-1</strain>
    </source>
</reference>
<dbReference type="Proteomes" id="UP000055060">
    <property type="component" value="Unassembled WGS sequence"/>
</dbReference>
<dbReference type="GO" id="GO:0006487">
    <property type="term" value="P:protein N-linked glycosylation"/>
    <property type="evidence" value="ECO:0007669"/>
    <property type="project" value="TreeGrafter"/>
</dbReference>
<evidence type="ECO:0000259" key="5">
    <source>
        <dbReference type="PROSITE" id="PS51464"/>
    </source>
</evidence>
<dbReference type="AlphaFoldDB" id="A0A0S7BGC0"/>
<name>A0A0S7BGC0_9CHLR</name>
<dbReference type="EMBL" id="DF967972">
    <property type="protein sequence ID" value="GAP13074.1"/>
    <property type="molecule type" value="Genomic_DNA"/>
</dbReference>
<organism evidence="6">
    <name type="scientific">Longilinea arvoryzae</name>
    <dbReference type="NCBI Taxonomy" id="360412"/>
    <lineage>
        <taxon>Bacteria</taxon>
        <taxon>Bacillati</taxon>
        <taxon>Chloroflexota</taxon>
        <taxon>Anaerolineae</taxon>
        <taxon>Anaerolineales</taxon>
        <taxon>Anaerolineaceae</taxon>
        <taxon>Longilinea</taxon>
    </lineage>
</organism>
<dbReference type="InterPro" id="IPR046348">
    <property type="entry name" value="SIS_dom_sf"/>
</dbReference>